<feature type="domain" description="Ppx/GppA phosphatase N-terminal" evidence="1">
    <location>
        <begin position="40"/>
        <end position="307"/>
    </location>
</feature>
<comment type="caution">
    <text evidence="2">The sequence shown here is derived from an EMBL/GenBank/DDBJ whole genome shotgun (WGS) entry which is preliminary data.</text>
</comment>
<organism evidence="2 3">
    <name type="scientific">Tsuneonella aeria</name>
    <dbReference type="NCBI Taxonomy" id="1837929"/>
    <lineage>
        <taxon>Bacteria</taxon>
        <taxon>Pseudomonadati</taxon>
        <taxon>Pseudomonadota</taxon>
        <taxon>Alphaproteobacteria</taxon>
        <taxon>Sphingomonadales</taxon>
        <taxon>Erythrobacteraceae</taxon>
        <taxon>Tsuneonella</taxon>
    </lineage>
</organism>
<dbReference type="InterPro" id="IPR003695">
    <property type="entry name" value="Ppx_GppA_N"/>
</dbReference>
<dbReference type="PANTHER" id="PTHR30005">
    <property type="entry name" value="EXOPOLYPHOSPHATASE"/>
    <property type="match status" value="1"/>
</dbReference>
<dbReference type="InterPro" id="IPR050273">
    <property type="entry name" value="GppA/Ppx_hydrolase"/>
</dbReference>
<evidence type="ECO:0000313" key="2">
    <source>
        <dbReference type="EMBL" id="MXO75023.1"/>
    </source>
</evidence>
<dbReference type="OrthoDB" id="3698573at2"/>
<dbReference type="EMBL" id="WTZA01000001">
    <property type="protein sequence ID" value="MXO75023.1"/>
    <property type="molecule type" value="Genomic_DNA"/>
</dbReference>
<dbReference type="AlphaFoldDB" id="A0A6I4TD88"/>
<dbReference type="InterPro" id="IPR043129">
    <property type="entry name" value="ATPase_NBD"/>
</dbReference>
<dbReference type="PANTHER" id="PTHR30005:SF0">
    <property type="entry name" value="RETROGRADE REGULATION PROTEIN 2"/>
    <property type="match status" value="1"/>
</dbReference>
<dbReference type="Gene3D" id="1.10.3210.10">
    <property type="entry name" value="Hypothetical protein af1432"/>
    <property type="match status" value="1"/>
</dbReference>
<dbReference type="CDD" id="cd24052">
    <property type="entry name" value="ASKHA_NBD_HpPPX-GppA-like"/>
    <property type="match status" value="1"/>
</dbReference>
<accession>A0A6I4TD88</accession>
<sequence length="505" mass="53766">MTRGRPASFEQGAGPDRAVIDIGSNTVRLVIYAGPTRAPRVWFNERDSAKLGRDLALTGKMADKAMDSALRALARYATIIEDFAIADVQTVATAAVRDSSNGEEFLAQVRALGLAPRLLAGDEEARASAFGVIGAFPGARGTVADLGGGSLELVTIGDGDCHDGVSLPFGTLRLPALRARGARSFDKEVSAAIGRVGWEAADPGPMYMVGGTWRALAVLAMRDGKYPLSDPHGFVLTRAEAEALAGRVERMDPERLAALPGISATRAGALPDAAALLRLMLGELQRDSLVFSSWGLREGLLFQRLDHELRRQDPLIAAVAHFTETRGGAPALAAIIAAWTADAVPGNDPAAERLRFAAILLALAMGHIEPNLRARQAYDWAMEKRWVGLDAAGRARIAATLLAAGGKQPIDRPELARLADAGALREAVTWGMAFRLCKRLGSGSRVSLITSRLIRSDRVLRLWLHPSRAQLLSEQVKGDLKQLAEWIGLKPVVAVSETPEGALGA</sequence>
<evidence type="ECO:0000313" key="3">
    <source>
        <dbReference type="Proteomes" id="UP000439522"/>
    </source>
</evidence>
<dbReference type="RefSeq" id="WP_160610719.1">
    <property type="nucleotide sequence ID" value="NZ_WTZA01000001.1"/>
</dbReference>
<protein>
    <submittedName>
        <fullName evidence="2">Ppx/GppA family phosphatase</fullName>
    </submittedName>
</protein>
<proteinExistence type="predicted"/>
<reference evidence="2 3" key="1">
    <citation type="submission" date="2019-12" db="EMBL/GenBank/DDBJ databases">
        <title>Genomic-based taxomic classification of the family Erythrobacteraceae.</title>
        <authorList>
            <person name="Xu L."/>
        </authorList>
    </citation>
    <scope>NUCLEOTIDE SEQUENCE [LARGE SCALE GENOMIC DNA]</scope>
    <source>
        <strain evidence="2 3">100921-2</strain>
    </source>
</reference>
<dbReference type="SUPFAM" id="SSF53067">
    <property type="entry name" value="Actin-like ATPase domain"/>
    <property type="match status" value="2"/>
</dbReference>
<dbReference type="Proteomes" id="UP000439522">
    <property type="component" value="Unassembled WGS sequence"/>
</dbReference>
<gene>
    <name evidence="2" type="ORF">GRI40_07290</name>
</gene>
<evidence type="ECO:0000259" key="1">
    <source>
        <dbReference type="Pfam" id="PF02541"/>
    </source>
</evidence>
<name>A0A6I4TD88_9SPHN</name>
<dbReference type="Gene3D" id="3.30.420.40">
    <property type="match status" value="1"/>
</dbReference>
<dbReference type="Pfam" id="PF02541">
    <property type="entry name" value="Ppx-GppA"/>
    <property type="match status" value="1"/>
</dbReference>
<dbReference type="Gene3D" id="3.30.420.150">
    <property type="entry name" value="Exopolyphosphatase. Domain 2"/>
    <property type="match status" value="1"/>
</dbReference>
<keyword evidence="3" id="KW-1185">Reference proteome</keyword>